<evidence type="ECO:0000256" key="5">
    <source>
        <dbReference type="ARBA" id="ARBA00022989"/>
    </source>
</evidence>
<evidence type="ECO:0000256" key="7">
    <source>
        <dbReference type="SAM" id="Phobius"/>
    </source>
</evidence>
<dbReference type="NCBIfam" id="TIGR00077">
    <property type="entry name" value="lspA"/>
    <property type="match status" value="1"/>
</dbReference>
<dbReference type="GO" id="GO:0016020">
    <property type="term" value="C:membrane"/>
    <property type="evidence" value="ECO:0007669"/>
    <property type="project" value="InterPro"/>
</dbReference>
<dbReference type="EMBL" id="CAEZZL010000001">
    <property type="protein sequence ID" value="CAB4750827.1"/>
    <property type="molecule type" value="Genomic_DNA"/>
</dbReference>
<evidence type="ECO:0000313" key="8">
    <source>
        <dbReference type="EMBL" id="CAB4367988.1"/>
    </source>
</evidence>
<evidence type="ECO:0000313" key="11">
    <source>
        <dbReference type="EMBL" id="CAB5049466.1"/>
    </source>
</evidence>
<proteinExistence type="inferred from homology"/>
<keyword evidence="3 7" id="KW-0812">Transmembrane</keyword>
<keyword evidence="1" id="KW-1003">Cell membrane</keyword>
<evidence type="ECO:0000313" key="10">
    <source>
        <dbReference type="EMBL" id="CAB4750827.1"/>
    </source>
</evidence>
<dbReference type="EMBL" id="CAEZXA010000136">
    <property type="protein sequence ID" value="CAB4682735.1"/>
    <property type="molecule type" value="Genomic_DNA"/>
</dbReference>
<protein>
    <submittedName>
        <fullName evidence="11">Unannotated protein</fullName>
    </submittedName>
</protein>
<organism evidence="11">
    <name type="scientific">freshwater metagenome</name>
    <dbReference type="NCBI Taxonomy" id="449393"/>
    <lineage>
        <taxon>unclassified sequences</taxon>
        <taxon>metagenomes</taxon>
        <taxon>ecological metagenomes</taxon>
    </lineage>
</organism>
<feature type="transmembrane region" description="Helical" evidence="7">
    <location>
        <begin position="87"/>
        <end position="106"/>
    </location>
</feature>
<dbReference type="AlphaFoldDB" id="A0A6J7T8R1"/>
<keyword evidence="2" id="KW-0645">Protease</keyword>
<evidence type="ECO:0000256" key="1">
    <source>
        <dbReference type="ARBA" id="ARBA00022475"/>
    </source>
</evidence>
<dbReference type="GO" id="GO:0006508">
    <property type="term" value="P:proteolysis"/>
    <property type="evidence" value="ECO:0007669"/>
    <property type="project" value="UniProtKB-KW"/>
</dbReference>
<accession>A0A6J7T8R1</accession>
<dbReference type="HAMAP" id="MF_00161">
    <property type="entry name" value="LspA"/>
    <property type="match status" value="1"/>
</dbReference>
<dbReference type="EMBL" id="CAETWZ010000067">
    <property type="protein sequence ID" value="CAB4367988.1"/>
    <property type="molecule type" value="Genomic_DNA"/>
</dbReference>
<keyword evidence="4" id="KW-0378">Hydrolase</keyword>
<dbReference type="PRINTS" id="PR00781">
    <property type="entry name" value="LIPOSIGPTASE"/>
</dbReference>
<evidence type="ECO:0000256" key="4">
    <source>
        <dbReference type="ARBA" id="ARBA00022801"/>
    </source>
</evidence>
<feature type="transmembrane region" description="Helical" evidence="7">
    <location>
        <begin position="52"/>
        <end position="75"/>
    </location>
</feature>
<dbReference type="Pfam" id="PF01252">
    <property type="entry name" value="Peptidase_A8"/>
    <property type="match status" value="1"/>
</dbReference>
<dbReference type="PANTHER" id="PTHR33695">
    <property type="entry name" value="LIPOPROTEIN SIGNAL PEPTIDASE"/>
    <property type="match status" value="1"/>
</dbReference>
<reference evidence="11" key="1">
    <citation type="submission" date="2020-05" db="EMBL/GenBank/DDBJ databases">
        <authorList>
            <person name="Chiriac C."/>
            <person name="Salcher M."/>
            <person name="Ghai R."/>
            <person name="Kavagutti S V."/>
        </authorList>
    </citation>
    <scope>NUCLEOTIDE SEQUENCE</scope>
</reference>
<name>A0A6J7T8R1_9ZZZZ</name>
<evidence type="ECO:0000256" key="2">
    <source>
        <dbReference type="ARBA" id="ARBA00022670"/>
    </source>
</evidence>
<dbReference type="PANTHER" id="PTHR33695:SF1">
    <property type="entry name" value="LIPOPROTEIN SIGNAL PEPTIDASE"/>
    <property type="match status" value="1"/>
</dbReference>
<dbReference type="PROSITE" id="PS00855">
    <property type="entry name" value="SPASE_II"/>
    <property type="match status" value="1"/>
</dbReference>
<keyword evidence="6 7" id="KW-0472">Membrane</keyword>
<evidence type="ECO:0000256" key="3">
    <source>
        <dbReference type="ARBA" id="ARBA00022692"/>
    </source>
</evidence>
<evidence type="ECO:0000313" key="9">
    <source>
        <dbReference type="EMBL" id="CAB4682735.1"/>
    </source>
</evidence>
<sequence length="162" mass="17315">MFSLRRQAIIIGVIVLIDQLTKSWAVSALDDGHVVHVVGSLQFSLGFNSGFAFSQGQGMGPVVGIFAMFAVLLLFRAVRKATTPLSALSLCAIVAGAIGNIVDRIFRGDGWLHGRVVDFIDVQWWPVFNVADSSISIGACALIAAMLMEARNGKGVDNNHES</sequence>
<dbReference type="GO" id="GO:0004190">
    <property type="term" value="F:aspartic-type endopeptidase activity"/>
    <property type="evidence" value="ECO:0007669"/>
    <property type="project" value="InterPro"/>
</dbReference>
<gene>
    <name evidence="9" type="ORF">UFOPK2334_01275</name>
    <name evidence="10" type="ORF">UFOPK2870_00031</name>
    <name evidence="8" type="ORF">UFOPK4179_00782</name>
    <name evidence="11" type="ORF">UFOPK4293_00810</name>
</gene>
<evidence type="ECO:0000256" key="6">
    <source>
        <dbReference type="ARBA" id="ARBA00023136"/>
    </source>
</evidence>
<keyword evidence="5 7" id="KW-1133">Transmembrane helix</keyword>
<dbReference type="InterPro" id="IPR001872">
    <property type="entry name" value="Peptidase_A8"/>
</dbReference>
<feature type="transmembrane region" description="Helical" evidence="7">
    <location>
        <begin position="126"/>
        <end position="148"/>
    </location>
</feature>
<dbReference type="EMBL" id="CAFBQH010000041">
    <property type="protein sequence ID" value="CAB5049466.1"/>
    <property type="molecule type" value="Genomic_DNA"/>
</dbReference>